<organism evidence="6 7">
    <name type="scientific">Longivirga aurantiaca</name>
    <dbReference type="NCBI Taxonomy" id="1837743"/>
    <lineage>
        <taxon>Bacteria</taxon>
        <taxon>Bacillati</taxon>
        <taxon>Actinomycetota</taxon>
        <taxon>Actinomycetes</taxon>
        <taxon>Sporichthyales</taxon>
        <taxon>Sporichthyaceae</taxon>
        <taxon>Longivirga</taxon>
    </lineage>
</organism>
<dbReference type="EMBL" id="JBHSTI010000008">
    <property type="protein sequence ID" value="MFC6238841.1"/>
    <property type="molecule type" value="Genomic_DNA"/>
</dbReference>
<dbReference type="RefSeq" id="WP_386767401.1">
    <property type="nucleotide sequence ID" value="NZ_JBHSTI010000008.1"/>
</dbReference>
<feature type="transmembrane region" description="Helical" evidence="5">
    <location>
        <begin position="20"/>
        <end position="53"/>
    </location>
</feature>
<comment type="subcellular location">
    <subcellularLocation>
        <location evidence="1">Membrane</location>
        <topology evidence="1">Multi-pass membrane protein</topology>
    </subcellularLocation>
</comment>
<name>A0ABW1T294_9ACTN</name>
<evidence type="ECO:0000256" key="5">
    <source>
        <dbReference type="SAM" id="Phobius"/>
    </source>
</evidence>
<keyword evidence="2 5" id="KW-0812">Transmembrane</keyword>
<gene>
    <name evidence="6" type="ORF">ACFQGU_13210</name>
</gene>
<dbReference type="PANTHER" id="PTHR33514">
    <property type="entry name" value="PROTEIN ABCI12, CHLOROPLASTIC"/>
    <property type="match status" value="1"/>
</dbReference>
<keyword evidence="4 5" id="KW-0472">Membrane</keyword>
<protein>
    <submittedName>
        <fullName evidence="6">Energy-coupling factor transporter transmembrane component T</fullName>
    </submittedName>
</protein>
<evidence type="ECO:0000256" key="1">
    <source>
        <dbReference type="ARBA" id="ARBA00004141"/>
    </source>
</evidence>
<evidence type="ECO:0000256" key="3">
    <source>
        <dbReference type="ARBA" id="ARBA00022989"/>
    </source>
</evidence>
<sequence>MTRPAHRLGGSALPRWTHPVAWWVWALGLATAVSRTTNPLLLALVVAVAGWVVARRRPDAPWARSYAVFLRLGLLVIAIRVAFTVVLGSGSGTTVLVTLPEIPLPDWFAGVSLGGPVTLEELLAAVYQGMVLAALLACVGAANSLASPARLLASVPAALYEVGVAVVVAMTFAPQLVQDVGRVRTARRLRGRPDRGVRALAGSVMPVLEGALERAVDLAAAMDSRGYGRTGTQSPALRRTSGALLLLGLVGMCLGVYALLDTGAAGTLGLPLLVLGVAAGTVGVLLAGRRSIRTRYRPDPWALPEWIVAATGVIVAAVLVAVSITDPMVLVGPVSPPAWPALPLVPVAAILLAALPGLVTPPPPGMMAIASLPVRTDRQAEGVAA</sequence>
<accession>A0ABW1T294</accession>
<dbReference type="Proteomes" id="UP001596138">
    <property type="component" value="Unassembled WGS sequence"/>
</dbReference>
<feature type="transmembrane region" description="Helical" evidence="5">
    <location>
        <begin position="266"/>
        <end position="286"/>
    </location>
</feature>
<feature type="transmembrane region" description="Helical" evidence="5">
    <location>
        <begin position="242"/>
        <end position="260"/>
    </location>
</feature>
<dbReference type="PANTHER" id="PTHR33514:SF15">
    <property type="entry name" value="COBALT TRANSPORT PROTEIN"/>
    <property type="match status" value="1"/>
</dbReference>
<feature type="transmembrane region" description="Helical" evidence="5">
    <location>
        <begin position="306"/>
        <end position="325"/>
    </location>
</feature>
<feature type="transmembrane region" description="Helical" evidence="5">
    <location>
        <begin position="65"/>
        <end position="87"/>
    </location>
</feature>
<feature type="transmembrane region" description="Helical" evidence="5">
    <location>
        <begin position="125"/>
        <end position="146"/>
    </location>
</feature>
<evidence type="ECO:0000313" key="6">
    <source>
        <dbReference type="EMBL" id="MFC6238841.1"/>
    </source>
</evidence>
<keyword evidence="3 5" id="KW-1133">Transmembrane helix</keyword>
<dbReference type="Pfam" id="PF02361">
    <property type="entry name" value="CbiQ"/>
    <property type="match status" value="1"/>
</dbReference>
<keyword evidence="7" id="KW-1185">Reference proteome</keyword>
<dbReference type="InterPro" id="IPR003339">
    <property type="entry name" value="ABC/ECF_trnsptr_transmembrane"/>
</dbReference>
<dbReference type="CDD" id="cd16914">
    <property type="entry name" value="EcfT"/>
    <property type="match status" value="1"/>
</dbReference>
<reference evidence="7" key="1">
    <citation type="journal article" date="2019" name="Int. J. Syst. Evol. Microbiol.">
        <title>The Global Catalogue of Microorganisms (GCM) 10K type strain sequencing project: providing services to taxonomists for standard genome sequencing and annotation.</title>
        <authorList>
            <consortium name="The Broad Institute Genomics Platform"/>
            <consortium name="The Broad Institute Genome Sequencing Center for Infectious Disease"/>
            <person name="Wu L."/>
            <person name="Ma J."/>
        </authorList>
    </citation>
    <scope>NUCLEOTIDE SEQUENCE [LARGE SCALE GENOMIC DNA]</scope>
    <source>
        <strain evidence="7">CGMCC 4.7317</strain>
    </source>
</reference>
<comment type="caution">
    <text evidence="6">The sequence shown here is derived from an EMBL/GenBank/DDBJ whole genome shotgun (WGS) entry which is preliminary data.</text>
</comment>
<feature type="transmembrane region" description="Helical" evidence="5">
    <location>
        <begin position="337"/>
        <end position="359"/>
    </location>
</feature>
<evidence type="ECO:0000256" key="4">
    <source>
        <dbReference type="ARBA" id="ARBA00023136"/>
    </source>
</evidence>
<evidence type="ECO:0000313" key="7">
    <source>
        <dbReference type="Proteomes" id="UP001596138"/>
    </source>
</evidence>
<proteinExistence type="predicted"/>
<evidence type="ECO:0000256" key="2">
    <source>
        <dbReference type="ARBA" id="ARBA00022692"/>
    </source>
</evidence>